<evidence type="ECO:0008006" key="4">
    <source>
        <dbReference type="Google" id="ProtNLM"/>
    </source>
</evidence>
<proteinExistence type="predicted"/>
<feature type="transmembrane region" description="Helical" evidence="1">
    <location>
        <begin position="41"/>
        <end position="63"/>
    </location>
</feature>
<reference evidence="3" key="1">
    <citation type="journal article" date="2020" name="Stud. Mycol.">
        <title>101 Dothideomycetes genomes: A test case for predicting lifestyles and emergence of pathogens.</title>
        <authorList>
            <person name="Haridas S."/>
            <person name="Albert R."/>
            <person name="Binder M."/>
            <person name="Bloem J."/>
            <person name="LaButti K."/>
            <person name="Salamov A."/>
            <person name="Andreopoulos B."/>
            <person name="Baker S."/>
            <person name="Barry K."/>
            <person name="Bills G."/>
            <person name="Bluhm B."/>
            <person name="Cannon C."/>
            <person name="Castanera R."/>
            <person name="Culley D."/>
            <person name="Daum C."/>
            <person name="Ezra D."/>
            <person name="Gonzalez J."/>
            <person name="Henrissat B."/>
            <person name="Kuo A."/>
            <person name="Liang C."/>
            <person name="Lipzen A."/>
            <person name="Lutzoni F."/>
            <person name="Magnuson J."/>
            <person name="Mondo S."/>
            <person name="Nolan M."/>
            <person name="Ohm R."/>
            <person name="Pangilinan J."/>
            <person name="Park H.-J."/>
            <person name="Ramirez L."/>
            <person name="Alfaro M."/>
            <person name="Sun H."/>
            <person name="Tritt A."/>
            <person name="Yoshinaga Y."/>
            <person name="Zwiers L.-H."/>
            <person name="Turgeon B."/>
            <person name="Goodwin S."/>
            <person name="Spatafora J."/>
            <person name="Crous P."/>
            <person name="Grigoriev I."/>
        </authorList>
    </citation>
    <scope>NUCLEOTIDE SEQUENCE [LARGE SCALE GENOMIC DNA]</scope>
    <source>
        <strain evidence="3">CBS 304.66</strain>
    </source>
</reference>
<evidence type="ECO:0000256" key="1">
    <source>
        <dbReference type="SAM" id="Phobius"/>
    </source>
</evidence>
<keyword evidence="3" id="KW-1185">Reference proteome</keyword>
<feature type="transmembrane region" description="Helical" evidence="1">
    <location>
        <begin position="70"/>
        <end position="91"/>
    </location>
</feature>
<protein>
    <recommendedName>
        <fullName evidence="4">Major facilitator superfamily (MFS) profile domain-containing protein</fullName>
    </recommendedName>
</protein>
<keyword evidence="1" id="KW-0472">Membrane</keyword>
<sequence length="114" mass="12396">MAQDDTGKKLKKTVEKIEETLSEVATILSVINIDIGPETNIYLVCLINTLIKGIGLLLMGVISDVVSRQWFLVGGKLFGVIGGIIAATAMLTKASDLASSLTWLDAHRRFIFFN</sequence>
<gene>
    <name evidence="2" type="ORF">CC78DRAFT_576353</name>
</gene>
<evidence type="ECO:0000313" key="3">
    <source>
        <dbReference type="Proteomes" id="UP000800093"/>
    </source>
</evidence>
<dbReference type="EMBL" id="ML986587">
    <property type="protein sequence ID" value="KAF2268341.1"/>
    <property type="molecule type" value="Genomic_DNA"/>
</dbReference>
<name>A0A9P4KHM3_9PLEO</name>
<evidence type="ECO:0000313" key="2">
    <source>
        <dbReference type="EMBL" id="KAF2268341.1"/>
    </source>
</evidence>
<keyword evidence="1" id="KW-1133">Transmembrane helix</keyword>
<accession>A0A9P4KHM3</accession>
<dbReference type="Proteomes" id="UP000800093">
    <property type="component" value="Unassembled WGS sequence"/>
</dbReference>
<keyword evidence="1" id="KW-0812">Transmembrane</keyword>
<dbReference type="AlphaFoldDB" id="A0A9P4KHM3"/>
<organism evidence="2 3">
    <name type="scientific">Lojkania enalia</name>
    <dbReference type="NCBI Taxonomy" id="147567"/>
    <lineage>
        <taxon>Eukaryota</taxon>
        <taxon>Fungi</taxon>
        <taxon>Dikarya</taxon>
        <taxon>Ascomycota</taxon>
        <taxon>Pezizomycotina</taxon>
        <taxon>Dothideomycetes</taxon>
        <taxon>Pleosporomycetidae</taxon>
        <taxon>Pleosporales</taxon>
        <taxon>Pleosporales incertae sedis</taxon>
        <taxon>Lojkania</taxon>
    </lineage>
</organism>
<comment type="caution">
    <text evidence="2">The sequence shown here is derived from an EMBL/GenBank/DDBJ whole genome shotgun (WGS) entry which is preliminary data.</text>
</comment>